<dbReference type="GO" id="GO:0003341">
    <property type="term" value="P:cilium movement"/>
    <property type="evidence" value="ECO:0007669"/>
    <property type="project" value="TreeGrafter"/>
</dbReference>
<dbReference type="Gene3D" id="2.60.40.10">
    <property type="entry name" value="Immunoglobulins"/>
    <property type="match status" value="5"/>
</dbReference>
<dbReference type="OrthoDB" id="442692at2759"/>
<gene>
    <name evidence="2" type="ORF">STCU_06275</name>
</gene>
<dbReference type="EMBL" id="ATMH01006275">
    <property type="protein sequence ID" value="EPY26192.1"/>
    <property type="molecule type" value="Genomic_DNA"/>
</dbReference>
<dbReference type="Proteomes" id="UP000015354">
    <property type="component" value="Unassembled WGS sequence"/>
</dbReference>
<dbReference type="PROSITE" id="PS50202">
    <property type="entry name" value="MSP"/>
    <property type="match status" value="1"/>
</dbReference>
<dbReference type="InterPro" id="IPR033305">
    <property type="entry name" value="Hydin-like"/>
</dbReference>
<proteinExistence type="predicted"/>
<dbReference type="AlphaFoldDB" id="S9U5Y9"/>
<keyword evidence="3" id="KW-1185">Reference proteome</keyword>
<reference evidence="2 3" key="1">
    <citation type="journal article" date="2013" name="PLoS ONE">
        <title>Predicting the Proteins of Angomonas deanei, Strigomonas culicis and Their Respective Endosymbionts Reveals New Aspects of the Trypanosomatidae Family.</title>
        <authorList>
            <person name="Motta M.C."/>
            <person name="Martins A.C."/>
            <person name="de Souza S.S."/>
            <person name="Catta-Preta C.M."/>
            <person name="Silva R."/>
            <person name="Klein C.C."/>
            <person name="de Almeida L.G."/>
            <person name="de Lima Cunha O."/>
            <person name="Ciapina L.P."/>
            <person name="Brocchi M."/>
            <person name="Colabardini A.C."/>
            <person name="de Araujo Lima B."/>
            <person name="Machado C.R."/>
            <person name="de Almeida Soares C.M."/>
            <person name="Probst C.M."/>
            <person name="de Menezes C.B."/>
            <person name="Thompson C.E."/>
            <person name="Bartholomeu D.C."/>
            <person name="Gradia D.F."/>
            <person name="Pavoni D.P."/>
            <person name="Grisard E.C."/>
            <person name="Fantinatti-Garboggini F."/>
            <person name="Marchini F.K."/>
            <person name="Rodrigues-Luiz G.F."/>
            <person name="Wagner G."/>
            <person name="Goldman G.H."/>
            <person name="Fietto J.L."/>
            <person name="Elias M.C."/>
            <person name="Goldman M.H."/>
            <person name="Sagot M.F."/>
            <person name="Pereira M."/>
            <person name="Stoco P.H."/>
            <person name="de Mendonca-Neto R.P."/>
            <person name="Teixeira S.M."/>
            <person name="Maciel T.E."/>
            <person name="de Oliveira Mendes T.A."/>
            <person name="Urmenyi T.P."/>
            <person name="de Souza W."/>
            <person name="Schenkman S."/>
            <person name="de Vasconcelos A.T."/>
        </authorList>
    </citation>
    <scope>NUCLEOTIDE SEQUENCE [LARGE SCALE GENOMIC DNA]</scope>
</reference>
<evidence type="ECO:0000313" key="2">
    <source>
        <dbReference type="EMBL" id="EPY26192.1"/>
    </source>
</evidence>
<sequence>MSNTGQVPMNYNLRLAPGSGIPEDEFLITPSSGVIPPMSAESILVDFLANRPGEYDTALLVDIEDVGEAVDSLPVKAACLVPTLKLATNHVSYGSCFIRNEYTMNIEVCNDTALTGKFELALVDRGSVEGVVGVHIGNTDEGTSIEIIEPRTTVQVPVTLTLLAVGEHSFSLCMRSLGSTATRPTILLTAVGCGPIVEVQPPLIAFGQAAVLQEAERALALRNTSPIEARYTVSVARAALLSPGAVDGDMDGTSNSTKKARGDVTTSVFRVEPEGGVIEPFGETSLRIFARPDEACPFTSDLVVTIQYSEGSLAPVPLKVTGVGFALVPEESMEDIQFGDVFTDTRIFKNITVHNKGRRDQELQWQNVRGAKVKEGAPPITFTIRPERTIIPPRGNVVFTVEGFTNTVGVLSDSFALKQCGTFKEVLRSKVTANFVDPLLQYSARSLAFQYVEPYTGEGGVAPPNVTLQSLRMKNVTSKELQIVLKIQSSRSPFSLEGPLERTIASGETVVVGVKFNPAYSSESVSHHVKHSLLVTFVNHSHTDTLTLSAHLVFPELTVAAPGGVIDFGAIIKDTEAHRSFSLVNPSKELPAVFEWKMLTDAPEAGEGPAEPDAVKRFDLVPFKGVIQPGGTQEMEATFYGAVGKSERTAVCQVKGGPRTPAPGRRRR</sequence>
<dbReference type="InterPro" id="IPR013783">
    <property type="entry name" value="Ig-like_fold"/>
</dbReference>
<accession>S9U5Y9</accession>
<dbReference type="GO" id="GO:0005930">
    <property type="term" value="C:axoneme"/>
    <property type="evidence" value="ECO:0007669"/>
    <property type="project" value="TreeGrafter"/>
</dbReference>
<evidence type="ECO:0000313" key="3">
    <source>
        <dbReference type="Proteomes" id="UP000015354"/>
    </source>
</evidence>
<comment type="caution">
    <text evidence="2">The sequence shown here is derived from an EMBL/GenBank/DDBJ whole genome shotgun (WGS) entry which is preliminary data.</text>
</comment>
<dbReference type="PANTHER" id="PTHR23053">
    <property type="entry name" value="DLEC1 DELETED IN LUNG AND ESOPHAGEAL CANCER 1"/>
    <property type="match status" value="1"/>
</dbReference>
<name>S9U5Y9_9TRYP</name>
<protein>
    <recommendedName>
        <fullName evidence="1">MSP domain-containing protein</fullName>
    </recommendedName>
</protein>
<dbReference type="InterPro" id="IPR000535">
    <property type="entry name" value="MSP_dom"/>
</dbReference>
<organism evidence="2 3">
    <name type="scientific">Strigomonas culicis</name>
    <dbReference type="NCBI Taxonomy" id="28005"/>
    <lineage>
        <taxon>Eukaryota</taxon>
        <taxon>Discoba</taxon>
        <taxon>Euglenozoa</taxon>
        <taxon>Kinetoplastea</taxon>
        <taxon>Metakinetoplastina</taxon>
        <taxon>Trypanosomatida</taxon>
        <taxon>Trypanosomatidae</taxon>
        <taxon>Strigomonadinae</taxon>
        <taxon>Strigomonas</taxon>
    </lineage>
</organism>
<dbReference type="PANTHER" id="PTHR23053:SF0">
    <property type="entry name" value="HYDROCEPHALUS-INDUCING PROTEIN HOMOLOG"/>
    <property type="match status" value="1"/>
</dbReference>
<feature type="domain" description="MSP" evidence="1">
    <location>
        <begin position="557"/>
        <end position="668"/>
    </location>
</feature>
<evidence type="ECO:0000259" key="1">
    <source>
        <dbReference type="PROSITE" id="PS50202"/>
    </source>
</evidence>
<dbReference type="GO" id="GO:1904158">
    <property type="term" value="P:axonemal central apparatus assembly"/>
    <property type="evidence" value="ECO:0007669"/>
    <property type="project" value="TreeGrafter"/>
</dbReference>